<evidence type="ECO:0000313" key="2">
    <source>
        <dbReference type="EMBL" id="KYF73869.1"/>
    </source>
</evidence>
<gene>
    <name evidence="2" type="ORF">BE15_09640</name>
</gene>
<proteinExistence type="predicted"/>
<comment type="caution">
    <text evidence="2">The sequence shown here is derived from an EMBL/GenBank/DDBJ whole genome shotgun (WGS) entry which is preliminary data.</text>
</comment>
<accession>A0A150R0Y4</accession>
<feature type="region of interest" description="Disordered" evidence="1">
    <location>
        <begin position="70"/>
        <end position="136"/>
    </location>
</feature>
<evidence type="ECO:0008006" key="4">
    <source>
        <dbReference type="Google" id="ProtNLM"/>
    </source>
</evidence>
<sequence>MALLSLNAKLTFREVLLIAGKGGKGGDGSEGQTGGPGGSGGTGGLRGRYMNGDPIAGMLDGCAGGPGGVGGTGGRGGGGQGGHSLGIAFQGTPDTLPSLDGATVQRGAPGVGGEGSSDEYDGDAGQASDLLDFSAL</sequence>
<dbReference type="AlphaFoldDB" id="A0A150R0Y4"/>
<name>A0A150R0Y4_SORCE</name>
<reference evidence="2 3" key="1">
    <citation type="submission" date="2014-02" db="EMBL/GenBank/DDBJ databases">
        <title>The small core and large imbalanced accessory genome model reveals a collaborative survival strategy of Sorangium cellulosum strains in nature.</title>
        <authorList>
            <person name="Han K."/>
            <person name="Peng R."/>
            <person name="Blom J."/>
            <person name="Li Y.-Z."/>
        </authorList>
    </citation>
    <scope>NUCLEOTIDE SEQUENCE [LARGE SCALE GENOMIC DNA]</scope>
    <source>
        <strain evidence="2 3">So0008-312</strain>
    </source>
</reference>
<organism evidence="2 3">
    <name type="scientific">Sorangium cellulosum</name>
    <name type="common">Polyangium cellulosum</name>
    <dbReference type="NCBI Taxonomy" id="56"/>
    <lineage>
        <taxon>Bacteria</taxon>
        <taxon>Pseudomonadati</taxon>
        <taxon>Myxococcota</taxon>
        <taxon>Polyangia</taxon>
        <taxon>Polyangiales</taxon>
        <taxon>Polyangiaceae</taxon>
        <taxon>Sorangium</taxon>
    </lineage>
</organism>
<evidence type="ECO:0000256" key="1">
    <source>
        <dbReference type="SAM" id="MobiDB-lite"/>
    </source>
</evidence>
<evidence type="ECO:0000313" key="3">
    <source>
        <dbReference type="Proteomes" id="UP000075260"/>
    </source>
</evidence>
<feature type="compositionally biased region" description="Gly residues" evidence="1">
    <location>
        <begin position="21"/>
        <end position="46"/>
    </location>
</feature>
<dbReference type="EMBL" id="JEMA01000163">
    <property type="protein sequence ID" value="KYF73869.1"/>
    <property type="molecule type" value="Genomic_DNA"/>
</dbReference>
<feature type="region of interest" description="Disordered" evidence="1">
    <location>
        <begin position="21"/>
        <end position="49"/>
    </location>
</feature>
<dbReference type="Proteomes" id="UP000075260">
    <property type="component" value="Unassembled WGS sequence"/>
</dbReference>
<protein>
    <recommendedName>
        <fullName evidence="4">PE-PGRS family protein</fullName>
    </recommendedName>
</protein>
<feature type="compositionally biased region" description="Gly residues" evidence="1">
    <location>
        <begin position="70"/>
        <end position="84"/>
    </location>
</feature>